<name>A0A0E0D0E1_9ORYZ</name>
<reference evidence="1" key="1">
    <citation type="submission" date="2015-04" db="UniProtKB">
        <authorList>
            <consortium name="EnsemblPlants"/>
        </authorList>
    </citation>
    <scope>IDENTIFICATION</scope>
</reference>
<accession>A0A0E0D0E1</accession>
<dbReference type="Proteomes" id="UP000008021">
    <property type="component" value="Chromosome 3"/>
</dbReference>
<proteinExistence type="predicted"/>
<dbReference type="eggNOG" id="ENOG502QQVN">
    <property type="taxonomic scope" value="Eukaryota"/>
</dbReference>
<evidence type="ECO:0000313" key="1">
    <source>
        <dbReference type="EnsemblPlants" id="OMERI03G15320.1"/>
    </source>
</evidence>
<dbReference type="Gramene" id="OMERI03G15320.1">
    <property type="protein sequence ID" value="OMERI03G15320.1"/>
    <property type="gene ID" value="OMERI03G15320"/>
</dbReference>
<dbReference type="AlphaFoldDB" id="A0A0E0D0E1"/>
<keyword evidence="2" id="KW-1185">Reference proteome</keyword>
<dbReference type="EnsemblPlants" id="OMERI03G15320.1">
    <property type="protein sequence ID" value="OMERI03G15320.1"/>
    <property type="gene ID" value="OMERI03G15320"/>
</dbReference>
<sequence>MNPTQPVVIHDRHCVGLLPASHIAAGNTMRYAHESPKALGLGKWSHLSQKTVMDTNQMLQMTTYHHVYALEKRTKQRSLILPQRMSVVST</sequence>
<reference evidence="1" key="2">
    <citation type="submission" date="2018-05" db="EMBL/GenBank/DDBJ databases">
        <title>OmerRS3 (Oryza meridionalis Reference Sequence Version 3).</title>
        <authorList>
            <person name="Zhang J."/>
            <person name="Kudrna D."/>
            <person name="Lee S."/>
            <person name="Talag J."/>
            <person name="Welchert J."/>
            <person name="Wing R.A."/>
        </authorList>
    </citation>
    <scope>NUCLEOTIDE SEQUENCE [LARGE SCALE GENOMIC DNA]</scope>
    <source>
        <strain evidence="1">cv. OR44</strain>
    </source>
</reference>
<organism evidence="1">
    <name type="scientific">Oryza meridionalis</name>
    <dbReference type="NCBI Taxonomy" id="40149"/>
    <lineage>
        <taxon>Eukaryota</taxon>
        <taxon>Viridiplantae</taxon>
        <taxon>Streptophyta</taxon>
        <taxon>Embryophyta</taxon>
        <taxon>Tracheophyta</taxon>
        <taxon>Spermatophyta</taxon>
        <taxon>Magnoliopsida</taxon>
        <taxon>Liliopsida</taxon>
        <taxon>Poales</taxon>
        <taxon>Poaceae</taxon>
        <taxon>BOP clade</taxon>
        <taxon>Oryzoideae</taxon>
        <taxon>Oryzeae</taxon>
        <taxon>Oryzinae</taxon>
        <taxon>Oryza</taxon>
    </lineage>
</organism>
<evidence type="ECO:0000313" key="2">
    <source>
        <dbReference type="Proteomes" id="UP000008021"/>
    </source>
</evidence>
<protein>
    <submittedName>
        <fullName evidence="1">Uncharacterized protein</fullName>
    </submittedName>
</protein>
<dbReference type="HOGENOM" id="CLU_2444559_0_0_1"/>